<dbReference type="Gene3D" id="2.120.10.30">
    <property type="entry name" value="TolB, C-terminal domain"/>
    <property type="match status" value="1"/>
</dbReference>
<dbReference type="SUPFAM" id="SSF57845">
    <property type="entry name" value="B-box zinc-binding domain"/>
    <property type="match status" value="1"/>
</dbReference>
<keyword evidence="1" id="KW-0862">Zinc</keyword>
<reference evidence="3" key="2">
    <citation type="submission" date="2021-01" db="UniProtKB">
        <authorList>
            <consortium name="EnsemblMetazoa"/>
        </authorList>
    </citation>
    <scope>IDENTIFICATION</scope>
</reference>
<dbReference type="InterPro" id="IPR047153">
    <property type="entry name" value="TRIM45/56/19-like"/>
</dbReference>
<dbReference type="Gene3D" id="3.30.160.60">
    <property type="entry name" value="Classic Zinc Finger"/>
    <property type="match status" value="1"/>
</dbReference>
<dbReference type="AlphaFoldDB" id="A0A7M7P6N1"/>
<keyword evidence="4" id="KW-1185">Reference proteome</keyword>
<name>A0A7M7P6N1_STRPU</name>
<dbReference type="InParanoid" id="A0A7M7P6N1"/>
<reference evidence="4" key="1">
    <citation type="submission" date="2015-02" db="EMBL/GenBank/DDBJ databases">
        <title>Genome sequencing for Strongylocentrotus purpuratus.</title>
        <authorList>
            <person name="Murali S."/>
            <person name="Liu Y."/>
            <person name="Vee V."/>
            <person name="English A."/>
            <person name="Wang M."/>
            <person name="Skinner E."/>
            <person name="Han Y."/>
            <person name="Muzny D.M."/>
            <person name="Worley K.C."/>
            <person name="Gibbs R.A."/>
        </authorList>
    </citation>
    <scope>NUCLEOTIDE SEQUENCE</scope>
</reference>
<dbReference type="GO" id="GO:0005654">
    <property type="term" value="C:nucleoplasm"/>
    <property type="evidence" value="ECO:0000318"/>
    <property type="project" value="GO_Central"/>
</dbReference>
<dbReference type="Pfam" id="PF00643">
    <property type="entry name" value="zf-B_box"/>
    <property type="match status" value="1"/>
</dbReference>
<accession>A0A7M7P6N1</accession>
<dbReference type="GeneID" id="115926491"/>
<sequence length="474" mass="53966">MSEILSGKVLVRRYRKCRKHPKEDEECFCSDCRRFACFGCVVMEHKDEGHRVIEAAVFESRHMKNVEDLKSKADKKRSCFQKYVDFIDEQKERVSNVQKQCTDDINKAYEESVRHLTEKKEILVGEVKGRTEGVEKELDKMKKSAEEHITHLTTIAEVVTNRTKIPLDMDALAAHDTLCQDLQEALKQKDPDYKQPRESSKKGKSVSFMRNVGMDELGLGKIVNAVAKEIALPTNKSMNAMVSTPDGRMAVGCNTRGVESFSADGQHQQKVLKNVKIREVGFLSNDRYVILDGSNNITLYTPEYTKLNVKFETLSNDEGGYPALTVDSNDQIYVSYRKAKKIQVFSPAGGKAIREIPCDGYGPWQISSYNDDMITVFGKTIRLINKQGVVKYKLTKSGHDLFPAVSQGNTILIAALKHDGGLVSIDEYTNELKHVQNLVIDYQIEKPEREWYYLQQYRSGEIAFCTPDRLYIFH</sequence>
<evidence type="ECO:0000313" key="3">
    <source>
        <dbReference type="EnsemblMetazoa" id="XP_030847106"/>
    </source>
</evidence>
<organism evidence="3 4">
    <name type="scientific">Strongylocentrotus purpuratus</name>
    <name type="common">Purple sea urchin</name>
    <dbReference type="NCBI Taxonomy" id="7668"/>
    <lineage>
        <taxon>Eukaryota</taxon>
        <taxon>Metazoa</taxon>
        <taxon>Echinodermata</taxon>
        <taxon>Eleutherozoa</taxon>
        <taxon>Echinozoa</taxon>
        <taxon>Echinoidea</taxon>
        <taxon>Euechinoidea</taxon>
        <taxon>Echinacea</taxon>
        <taxon>Camarodonta</taxon>
        <taxon>Echinidea</taxon>
        <taxon>Strongylocentrotidae</taxon>
        <taxon>Strongylocentrotus</taxon>
    </lineage>
</organism>
<dbReference type="InterPro" id="IPR000315">
    <property type="entry name" value="Znf_B-box"/>
</dbReference>
<evidence type="ECO:0000259" key="2">
    <source>
        <dbReference type="PROSITE" id="PS50119"/>
    </source>
</evidence>
<dbReference type="EnsemblMetazoa" id="XM_030991246">
    <property type="protein sequence ID" value="XP_030847106"/>
    <property type="gene ID" value="LOC115926491"/>
</dbReference>
<dbReference type="PROSITE" id="PS50119">
    <property type="entry name" value="ZF_BBOX"/>
    <property type="match status" value="1"/>
</dbReference>
<keyword evidence="1" id="KW-0863">Zinc-finger</keyword>
<keyword evidence="1" id="KW-0479">Metal-binding</keyword>
<proteinExistence type="predicted"/>
<dbReference type="GO" id="GO:0061630">
    <property type="term" value="F:ubiquitin protein ligase activity"/>
    <property type="evidence" value="ECO:0000318"/>
    <property type="project" value="GO_Central"/>
</dbReference>
<dbReference type="KEGG" id="spu:115926491"/>
<evidence type="ECO:0000256" key="1">
    <source>
        <dbReference type="PROSITE-ProRule" id="PRU00024"/>
    </source>
</evidence>
<dbReference type="GO" id="GO:0008270">
    <property type="term" value="F:zinc ion binding"/>
    <property type="evidence" value="ECO:0007669"/>
    <property type="project" value="UniProtKB-KW"/>
</dbReference>
<dbReference type="PANTHER" id="PTHR25462:SF296">
    <property type="entry name" value="MEIOTIC P26, ISOFORM F"/>
    <property type="match status" value="1"/>
</dbReference>
<dbReference type="InterPro" id="IPR011042">
    <property type="entry name" value="6-blade_b-propeller_TolB-like"/>
</dbReference>
<dbReference type="OrthoDB" id="342730at2759"/>
<dbReference type="RefSeq" id="XP_030847106.1">
    <property type="nucleotide sequence ID" value="XM_030991246.1"/>
</dbReference>
<feature type="domain" description="B box-type" evidence="2">
    <location>
        <begin position="12"/>
        <end position="55"/>
    </location>
</feature>
<dbReference type="SUPFAM" id="SSF75011">
    <property type="entry name" value="3-carboxy-cis,cis-mucoante lactonizing enzyme"/>
    <property type="match status" value="1"/>
</dbReference>
<dbReference type="PANTHER" id="PTHR25462">
    <property type="entry name" value="BONUS, ISOFORM C-RELATED"/>
    <property type="match status" value="1"/>
</dbReference>
<dbReference type="Proteomes" id="UP000007110">
    <property type="component" value="Unassembled WGS sequence"/>
</dbReference>
<protein>
    <recommendedName>
        <fullName evidence="2">B box-type domain-containing protein</fullName>
    </recommendedName>
</protein>
<evidence type="ECO:0000313" key="4">
    <source>
        <dbReference type="Proteomes" id="UP000007110"/>
    </source>
</evidence>